<feature type="transmembrane region" description="Helical" evidence="6">
    <location>
        <begin position="363"/>
        <end position="383"/>
    </location>
</feature>
<dbReference type="CDD" id="cd17489">
    <property type="entry name" value="MFS_YfcJ_like"/>
    <property type="match status" value="1"/>
</dbReference>
<organism evidence="8 9">
    <name type="scientific">Cohnella phaseoli</name>
    <dbReference type="NCBI Taxonomy" id="456490"/>
    <lineage>
        <taxon>Bacteria</taxon>
        <taxon>Bacillati</taxon>
        <taxon>Bacillota</taxon>
        <taxon>Bacilli</taxon>
        <taxon>Bacillales</taxon>
        <taxon>Paenibacillaceae</taxon>
        <taxon>Cohnella</taxon>
    </lineage>
</organism>
<evidence type="ECO:0000313" key="9">
    <source>
        <dbReference type="Proteomes" id="UP000256977"/>
    </source>
</evidence>
<evidence type="ECO:0000256" key="4">
    <source>
        <dbReference type="ARBA" id="ARBA00022989"/>
    </source>
</evidence>
<feature type="transmembrane region" description="Helical" evidence="6">
    <location>
        <begin position="74"/>
        <end position="93"/>
    </location>
</feature>
<dbReference type="RefSeq" id="WP_116063367.1">
    <property type="nucleotide sequence ID" value="NZ_QRDZ01000023.1"/>
</dbReference>
<dbReference type="SUPFAM" id="SSF103473">
    <property type="entry name" value="MFS general substrate transporter"/>
    <property type="match status" value="1"/>
</dbReference>
<feature type="transmembrane region" description="Helical" evidence="6">
    <location>
        <begin position="336"/>
        <end position="357"/>
    </location>
</feature>
<dbReference type="InterPro" id="IPR020846">
    <property type="entry name" value="MFS_dom"/>
</dbReference>
<dbReference type="EMBL" id="QRDZ01000023">
    <property type="protein sequence ID" value="RED64378.1"/>
    <property type="molecule type" value="Genomic_DNA"/>
</dbReference>
<feature type="domain" description="Major facilitator superfamily (MFS) profile" evidence="7">
    <location>
        <begin position="1"/>
        <end position="388"/>
    </location>
</feature>
<proteinExistence type="predicted"/>
<feature type="transmembrane region" description="Helical" evidence="6">
    <location>
        <begin position="209"/>
        <end position="230"/>
    </location>
</feature>
<keyword evidence="4 6" id="KW-1133">Transmembrane helix</keyword>
<dbReference type="Pfam" id="PF07690">
    <property type="entry name" value="MFS_1"/>
    <property type="match status" value="1"/>
</dbReference>
<dbReference type="NCBIfam" id="NF047574">
    <property type="entry name" value="opine_export_Sa"/>
    <property type="match status" value="1"/>
</dbReference>
<feature type="transmembrane region" description="Helical" evidence="6">
    <location>
        <begin position="242"/>
        <end position="260"/>
    </location>
</feature>
<reference evidence="8 9" key="1">
    <citation type="submission" date="2018-07" db="EMBL/GenBank/DDBJ databases">
        <title>Genomic Encyclopedia of Type Strains, Phase III (KMG-III): the genomes of soil and plant-associated and newly described type strains.</title>
        <authorList>
            <person name="Whitman W."/>
        </authorList>
    </citation>
    <scope>NUCLEOTIDE SEQUENCE [LARGE SCALE GENOMIC DNA]</scope>
    <source>
        <strain evidence="8 9">CECT 7287</strain>
    </source>
</reference>
<evidence type="ECO:0000259" key="7">
    <source>
        <dbReference type="PROSITE" id="PS50850"/>
    </source>
</evidence>
<dbReference type="InterPro" id="IPR036259">
    <property type="entry name" value="MFS_trans_sf"/>
</dbReference>
<dbReference type="GO" id="GO:0022857">
    <property type="term" value="F:transmembrane transporter activity"/>
    <property type="evidence" value="ECO:0007669"/>
    <property type="project" value="InterPro"/>
</dbReference>
<name>A0A3D9IRS9_9BACL</name>
<dbReference type="AlphaFoldDB" id="A0A3D9IRS9"/>
<dbReference type="PANTHER" id="PTHR23531:SF2">
    <property type="entry name" value="PERMEASE"/>
    <property type="match status" value="1"/>
</dbReference>
<gene>
    <name evidence="8" type="ORF">DFP98_12350</name>
</gene>
<accession>A0A3D9IRS9</accession>
<comment type="subcellular location">
    <subcellularLocation>
        <location evidence="1">Cell membrane</location>
        <topology evidence="1">Multi-pass membrane protein</topology>
    </subcellularLocation>
</comment>
<feature type="transmembrane region" description="Helical" evidence="6">
    <location>
        <begin position="298"/>
        <end position="324"/>
    </location>
</feature>
<feature type="transmembrane region" description="Helical" evidence="6">
    <location>
        <begin position="272"/>
        <end position="292"/>
    </location>
</feature>
<feature type="transmembrane region" description="Helical" evidence="6">
    <location>
        <begin position="12"/>
        <end position="31"/>
    </location>
</feature>
<feature type="transmembrane region" description="Helical" evidence="6">
    <location>
        <begin position="133"/>
        <end position="155"/>
    </location>
</feature>
<evidence type="ECO:0000256" key="6">
    <source>
        <dbReference type="SAM" id="Phobius"/>
    </source>
</evidence>
<evidence type="ECO:0000256" key="5">
    <source>
        <dbReference type="ARBA" id="ARBA00023136"/>
    </source>
</evidence>
<evidence type="ECO:0000256" key="1">
    <source>
        <dbReference type="ARBA" id="ARBA00004651"/>
    </source>
</evidence>
<evidence type="ECO:0000256" key="2">
    <source>
        <dbReference type="ARBA" id="ARBA00022448"/>
    </source>
</evidence>
<keyword evidence="5 6" id="KW-0472">Membrane</keyword>
<dbReference type="InterPro" id="IPR052714">
    <property type="entry name" value="MFS_Exporter"/>
</dbReference>
<sequence>MTDKALSAPFLRLYALALLFFSANAMLNVIVPLRSEELGASNGRIGLIMGAYMFTCMFFRPLAGHLIRRHGPAAVLRVLLLVNGAALVTYAFAGLEGYLAARVMQGVCTAFFSMALQIGIIDALPEEQRSQGLSLYSLSTYMPTVLGPLVALGIWDWGGMDAFSLVLIGLALAAGLFGYRAPIEAVRPHPEAGETARGPGERLRGRRPLLVSCWLMLLASVVFGAVSTFTPLYAKQIEGGHAGVYFMIQASVIVVCRFVLSKRIPSDGRWPAGFLGAVCLCAGLGASLLALSQVGGPVVFYVSAVLVGLSQALIYPTLVSYLTFVLPEASRNVQVGLFLAAADLGVSLGGFAMGPVADRFSYGTMYAAGAGLAVLAACTALLNRPARSFSGVRGSSEAGHL</sequence>
<comment type="caution">
    <text evidence="8">The sequence shown here is derived from an EMBL/GenBank/DDBJ whole genome shotgun (WGS) entry which is preliminary data.</text>
</comment>
<dbReference type="PANTHER" id="PTHR23531">
    <property type="entry name" value="QUINOLENE RESISTANCE PROTEIN NORA"/>
    <property type="match status" value="1"/>
</dbReference>
<dbReference type="PROSITE" id="PS50850">
    <property type="entry name" value="MFS"/>
    <property type="match status" value="1"/>
</dbReference>
<feature type="transmembrane region" description="Helical" evidence="6">
    <location>
        <begin position="99"/>
        <end position="121"/>
    </location>
</feature>
<feature type="transmembrane region" description="Helical" evidence="6">
    <location>
        <begin position="161"/>
        <end position="179"/>
    </location>
</feature>
<keyword evidence="3 6" id="KW-0812">Transmembrane</keyword>
<feature type="transmembrane region" description="Helical" evidence="6">
    <location>
        <begin position="43"/>
        <end position="62"/>
    </location>
</feature>
<dbReference type="InterPro" id="IPR011701">
    <property type="entry name" value="MFS"/>
</dbReference>
<evidence type="ECO:0000256" key="3">
    <source>
        <dbReference type="ARBA" id="ARBA00022692"/>
    </source>
</evidence>
<protein>
    <submittedName>
        <fullName evidence="8">Putative MFS family arabinose efflux permease</fullName>
    </submittedName>
</protein>
<dbReference type="OrthoDB" id="2545864at2"/>
<keyword evidence="9" id="KW-1185">Reference proteome</keyword>
<dbReference type="GO" id="GO:0005886">
    <property type="term" value="C:plasma membrane"/>
    <property type="evidence" value="ECO:0007669"/>
    <property type="project" value="UniProtKB-SubCell"/>
</dbReference>
<keyword evidence="2" id="KW-0813">Transport</keyword>
<dbReference type="Gene3D" id="1.20.1250.20">
    <property type="entry name" value="MFS general substrate transporter like domains"/>
    <property type="match status" value="1"/>
</dbReference>
<evidence type="ECO:0000313" key="8">
    <source>
        <dbReference type="EMBL" id="RED64378.1"/>
    </source>
</evidence>
<dbReference type="Proteomes" id="UP000256977">
    <property type="component" value="Unassembled WGS sequence"/>
</dbReference>